<sequence>MAFYFALLNVSKKDNTQEKQSSSSHRRHRRHSIASVESPLLDYRLLPRPQLLSDDVVITNDLAHQVESSSSSAQPNRLSDRRSRGSARASKWVQDNHSAQLNSRSHHPPLQRESHQVAPSSSRGHLSRNDTESDPPPLSRSKRMAFGGEKEEGNSTKSEEKVKKRGGRAKIEERKRGERQSEEEEDGKQKQNMRPRGRGKKENVSGEEESGKETAKEDTGRKIKSDGKGNGGQVGQKKEELRKKEPVKTMRRGFKSQLPIPVHVPSTTNEQGLSKTQSTTFSKNGREHLHPPSKYTPLAVTTSSSSSALNSNSNSRYFSPPVPNGRKPRQVGTADHPLRSSVFQVMAGSSATDESGRSSSQMSNESITPRRDDSPASSCCDPKEQEVTMKVSGHKDYQLDLLNFQLSAVSMSSRSSEPRLKKVTFESSPYVISNSFLGDGAGKVLVVRRGSGTAVRRVGAMGNGWNQSKVLIEGKPEEVSGDDWWTHCGKDEEEEAIIDNQLNKNLEKGKRSILRRGLIRRRSTSDKSRLLAYRNTGFLSSSQERKSESTSASRMTVSVDRPKYK</sequence>
<protein>
    <submittedName>
        <fullName evidence="2">Uncharacterized protein</fullName>
    </submittedName>
</protein>
<feature type="compositionally biased region" description="Basic and acidic residues" evidence="1">
    <location>
        <begin position="236"/>
        <end position="248"/>
    </location>
</feature>
<accession>E3M0S3</accession>
<organism evidence="3">
    <name type="scientific">Caenorhabditis remanei</name>
    <name type="common">Caenorhabditis vulgaris</name>
    <dbReference type="NCBI Taxonomy" id="31234"/>
    <lineage>
        <taxon>Eukaryota</taxon>
        <taxon>Metazoa</taxon>
        <taxon>Ecdysozoa</taxon>
        <taxon>Nematoda</taxon>
        <taxon>Chromadorea</taxon>
        <taxon>Rhabditida</taxon>
        <taxon>Rhabditina</taxon>
        <taxon>Rhabditomorpha</taxon>
        <taxon>Rhabditoidea</taxon>
        <taxon>Rhabditidae</taxon>
        <taxon>Peloderinae</taxon>
        <taxon>Caenorhabditis</taxon>
    </lineage>
</organism>
<dbReference type="Proteomes" id="UP000008281">
    <property type="component" value="Unassembled WGS sequence"/>
</dbReference>
<feature type="compositionally biased region" description="Polar residues" evidence="1">
    <location>
        <begin position="347"/>
        <end position="367"/>
    </location>
</feature>
<feature type="compositionally biased region" description="Basic and acidic residues" evidence="1">
    <location>
        <begin position="200"/>
        <end position="227"/>
    </location>
</feature>
<feature type="compositionally biased region" description="Low complexity" evidence="1">
    <location>
        <begin position="303"/>
        <end position="315"/>
    </location>
</feature>
<feature type="region of interest" description="Disordered" evidence="1">
    <location>
        <begin position="539"/>
        <end position="565"/>
    </location>
</feature>
<dbReference type="AlphaFoldDB" id="E3M0S3"/>
<dbReference type="OMA" id="SRMTVSV"/>
<dbReference type="FunCoup" id="E3M0S3">
    <property type="interactions" value="1216"/>
</dbReference>
<feature type="compositionally biased region" description="Basic and acidic residues" evidence="1">
    <location>
        <begin position="169"/>
        <end position="180"/>
    </location>
</feature>
<feature type="compositionally biased region" description="Polar residues" evidence="1">
    <location>
        <begin position="265"/>
        <end position="283"/>
    </location>
</feature>
<dbReference type="EMBL" id="DS268421">
    <property type="protein sequence ID" value="EFO88960.1"/>
    <property type="molecule type" value="Genomic_DNA"/>
</dbReference>
<dbReference type="eggNOG" id="ENOG502TGN9">
    <property type="taxonomic scope" value="Eukaryota"/>
</dbReference>
<feature type="region of interest" description="Disordered" evidence="1">
    <location>
        <begin position="14"/>
        <end position="33"/>
    </location>
</feature>
<keyword evidence="3" id="KW-1185">Reference proteome</keyword>
<evidence type="ECO:0000313" key="3">
    <source>
        <dbReference type="Proteomes" id="UP000008281"/>
    </source>
</evidence>
<evidence type="ECO:0000313" key="2">
    <source>
        <dbReference type="EMBL" id="EFO88960.1"/>
    </source>
</evidence>
<gene>
    <name evidence="2" type="ORF">CRE_06660</name>
</gene>
<feature type="compositionally biased region" description="Basic and acidic residues" evidence="1">
    <location>
        <begin position="148"/>
        <end position="162"/>
    </location>
</feature>
<dbReference type="InParanoid" id="E3M0S3"/>
<dbReference type="OrthoDB" id="5859207at2759"/>
<feature type="region of interest" description="Disordered" evidence="1">
    <location>
        <begin position="65"/>
        <end position="334"/>
    </location>
</feature>
<evidence type="ECO:0000256" key="1">
    <source>
        <dbReference type="SAM" id="MobiDB-lite"/>
    </source>
</evidence>
<feature type="compositionally biased region" description="Polar residues" evidence="1">
    <location>
        <begin position="66"/>
        <end position="76"/>
    </location>
</feature>
<proteinExistence type="predicted"/>
<reference evidence="2" key="1">
    <citation type="submission" date="2007-07" db="EMBL/GenBank/DDBJ databases">
        <title>PCAP assembly of the Caenorhabditis remanei genome.</title>
        <authorList>
            <consortium name="The Caenorhabditis remanei Sequencing Consortium"/>
            <person name="Wilson R.K."/>
        </authorList>
    </citation>
    <scope>NUCLEOTIDE SEQUENCE [LARGE SCALE GENOMIC DNA]</scope>
    <source>
        <strain evidence="2">PB4641</strain>
    </source>
</reference>
<feature type="region of interest" description="Disordered" evidence="1">
    <location>
        <begin position="347"/>
        <end position="383"/>
    </location>
</feature>
<dbReference type="HOGENOM" id="CLU_482544_0_0_1"/>
<feature type="compositionally biased region" description="Polar residues" evidence="1">
    <location>
        <begin position="93"/>
        <end position="103"/>
    </location>
</feature>
<name>E3M0S3_CAERE</name>